<accession>A0A3B0X7S2</accession>
<gene>
    <name evidence="2" type="ORF">MNBD_GAMMA07-1152</name>
</gene>
<feature type="non-terminal residue" evidence="2">
    <location>
        <position position="278"/>
    </location>
</feature>
<evidence type="ECO:0008006" key="3">
    <source>
        <dbReference type="Google" id="ProtNLM"/>
    </source>
</evidence>
<sequence length="278" mass="32048">MNINNQHSEKKHYGSLSHSLISSYLFLAVVPLIFVLWFSYQQTQKSLNESISAKLTQSSKLSRDFIENWFFYRFADLNSLTESRNNLILLNKLSDGFKKSNDSLKEYVDSFDWTNHAGSNKNVLISFGRRYDYVKDLYLIDINGNILYSMERKSDLGRNLFSGNLASSKFSKAVKMTLESGKDIFSDLEYYTPSGNQITGFITSEISNDVGESIGVLAVQLRFDGVFQHFSTVTNIDYLHHYIIEKNGELRTPINENKLNEIFKRKIKTEEYGHIETD</sequence>
<evidence type="ECO:0000313" key="2">
    <source>
        <dbReference type="EMBL" id="VAW57529.1"/>
    </source>
</evidence>
<dbReference type="AlphaFoldDB" id="A0A3B0X7S2"/>
<feature type="transmembrane region" description="Helical" evidence="1">
    <location>
        <begin position="21"/>
        <end position="40"/>
    </location>
</feature>
<reference evidence="2" key="1">
    <citation type="submission" date="2018-06" db="EMBL/GenBank/DDBJ databases">
        <authorList>
            <person name="Zhirakovskaya E."/>
        </authorList>
    </citation>
    <scope>NUCLEOTIDE SEQUENCE</scope>
</reference>
<dbReference type="EMBL" id="UOFF01000411">
    <property type="protein sequence ID" value="VAW57529.1"/>
    <property type="molecule type" value="Genomic_DNA"/>
</dbReference>
<protein>
    <recommendedName>
        <fullName evidence="3">Cache domain-containing protein</fullName>
    </recommendedName>
</protein>
<keyword evidence="1" id="KW-1133">Transmembrane helix</keyword>
<keyword evidence="1" id="KW-0812">Transmembrane</keyword>
<evidence type="ECO:0000256" key="1">
    <source>
        <dbReference type="SAM" id="Phobius"/>
    </source>
</evidence>
<name>A0A3B0X7S2_9ZZZZ</name>
<proteinExistence type="predicted"/>
<keyword evidence="1" id="KW-0472">Membrane</keyword>
<organism evidence="2">
    <name type="scientific">hydrothermal vent metagenome</name>
    <dbReference type="NCBI Taxonomy" id="652676"/>
    <lineage>
        <taxon>unclassified sequences</taxon>
        <taxon>metagenomes</taxon>
        <taxon>ecological metagenomes</taxon>
    </lineage>
</organism>